<comment type="similarity">
    <text evidence="1">Belongs to the peptidase M16 family.</text>
</comment>
<evidence type="ECO:0000256" key="5">
    <source>
        <dbReference type="ARBA" id="ARBA00022833"/>
    </source>
</evidence>
<dbReference type="SUPFAM" id="SSF63411">
    <property type="entry name" value="LuxS/MPP-like metallohydrolase"/>
    <property type="match status" value="6"/>
</dbReference>
<dbReference type="InterPro" id="IPR054734">
    <property type="entry name" value="PqqF-like_C_4"/>
</dbReference>
<dbReference type="Proteomes" id="UP000823775">
    <property type="component" value="Unassembled WGS sequence"/>
</dbReference>
<dbReference type="InterPro" id="IPR050626">
    <property type="entry name" value="Peptidase_M16"/>
</dbReference>
<reference evidence="11 12" key="1">
    <citation type="journal article" date="2021" name="BMC Genomics">
        <title>Datura genome reveals duplications of psychoactive alkaloid biosynthetic genes and high mutation rate following tissue culture.</title>
        <authorList>
            <person name="Rajewski A."/>
            <person name="Carter-House D."/>
            <person name="Stajich J."/>
            <person name="Litt A."/>
        </authorList>
    </citation>
    <scope>NUCLEOTIDE SEQUENCE [LARGE SCALE GENOMIC DNA]</scope>
    <source>
        <strain evidence="11">AR-01</strain>
    </source>
</reference>
<dbReference type="PROSITE" id="PS00143">
    <property type="entry name" value="INSULINASE"/>
    <property type="match status" value="1"/>
</dbReference>
<proteinExistence type="inferred from homology"/>
<dbReference type="Pfam" id="PF22456">
    <property type="entry name" value="PqqF-like_C_4"/>
    <property type="match status" value="1"/>
</dbReference>
<name>A0ABS8SR60_DATST</name>
<evidence type="ECO:0000259" key="7">
    <source>
        <dbReference type="Pfam" id="PF00675"/>
    </source>
</evidence>
<evidence type="ECO:0000259" key="8">
    <source>
        <dbReference type="Pfam" id="PF05193"/>
    </source>
</evidence>
<feature type="domain" description="Coenzyme PQQ synthesis protein F-like C-terminal lobe" evidence="10">
    <location>
        <begin position="876"/>
        <end position="974"/>
    </location>
</feature>
<organism evidence="11 12">
    <name type="scientific">Datura stramonium</name>
    <name type="common">Jimsonweed</name>
    <name type="synonym">Common thornapple</name>
    <dbReference type="NCBI Taxonomy" id="4076"/>
    <lineage>
        <taxon>Eukaryota</taxon>
        <taxon>Viridiplantae</taxon>
        <taxon>Streptophyta</taxon>
        <taxon>Embryophyta</taxon>
        <taxon>Tracheophyta</taxon>
        <taxon>Spermatophyta</taxon>
        <taxon>Magnoliopsida</taxon>
        <taxon>eudicotyledons</taxon>
        <taxon>Gunneridae</taxon>
        <taxon>Pentapetalae</taxon>
        <taxon>asterids</taxon>
        <taxon>lamiids</taxon>
        <taxon>Solanales</taxon>
        <taxon>Solanaceae</taxon>
        <taxon>Solanoideae</taxon>
        <taxon>Datureae</taxon>
        <taxon>Datura</taxon>
    </lineage>
</organism>
<evidence type="ECO:0000256" key="1">
    <source>
        <dbReference type="ARBA" id="ARBA00007261"/>
    </source>
</evidence>
<feature type="non-terminal residue" evidence="11">
    <location>
        <position position="1452"/>
    </location>
</feature>
<keyword evidence="5" id="KW-0862">Zinc</keyword>
<keyword evidence="12" id="KW-1185">Reference proteome</keyword>
<dbReference type="Pfam" id="PF05193">
    <property type="entry name" value="Peptidase_M16_C"/>
    <property type="match status" value="2"/>
</dbReference>
<dbReference type="InterPro" id="IPR011249">
    <property type="entry name" value="Metalloenz_LuxS/M16"/>
</dbReference>
<keyword evidence="2" id="KW-0645">Protease</keyword>
<evidence type="ECO:0000256" key="4">
    <source>
        <dbReference type="ARBA" id="ARBA00022801"/>
    </source>
</evidence>
<evidence type="ECO:0000259" key="9">
    <source>
        <dbReference type="Pfam" id="PF16187"/>
    </source>
</evidence>
<feature type="domain" description="Peptidase M16 middle/third" evidence="9">
    <location>
        <begin position="484"/>
        <end position="763"/>
    </location>
</feature>
<evidence type="ECO:0000256" key="6">
    <source>
        <dbReference type="ARBA" id="ARBA00023049"/>
    </source>
</evidence>
<gene>
    <name evidence="11" type="primary">PXM16</name>
    <name evidence="11" type="ORF">HAX54_045952</name>
</gene>
<dbReference type="InterPro" id="IPR011765">
    <property type="entry name" value="Pept_M16_N"/>
</dbReference>
<evidence type="ECO:0000259" key="10">
    <source>
        <dbReference type="Pfam" id="PF22456"/>
    </source>
</evidence>
<evidence type="ECO:0000313" key="11">
    <source>
        <dbReference type="EMBL" id="MCD7461356.1"/>
    </source>
</evidence>
<dbReference type="Gene3D" id="3.30.830.10">
    <property type="entry name" value="Metalloenzyme, LuxS/M16 peptidase-like"/>
    <property type="match status" value="6"/>
</dbReference>
<dbReference type="InterPro" id="IPR007863">
    <property type="entry name" value="Peptidase_M16_C"/>
</dbReference>
<feature type="domain" description="Peptidase M16 N-terminal" evidence="7">
    <location>
        <begin position="1114"/>
        <end position="1248"/>
    </location>
</feature>
<evidence type="ECO:0000256" key="3">
    <source>
        <dbReference type="ARBA" id="ARBA00022723"/>
    </source>
</evidence>
<feature type="domain" description="Peptidase M16 N-terminal" evidence="7">
    <location>
        <begin position="141"/>
        <end position="271"/>
    </location>
</feature>
<dbReference type="Pfam" id="PF00675">
    <property type="entry name" value="Peptidase_M16"/>
    <property type="match status" value="2"/>
</dbReference>
<sequence length="1452" mass="166504">MAPSPFNASKDDLSFHPTGRWISSRELPKVGLEPTRGLYGPLVCGSLFGVIEADSKNFEGIMGKKLTEQRSVVWDHNPFYRSLVLLVGLKFRAKLGTILDLGFQEQMAVGTREENMAVEIVKPRIDKRDYRRIVLQNNLEILLISDPETDKCAASMNVCVGAFSDPEGLEGLAHFLGMILCCKKVHSLCGFIVSLNGGSTNAFTSSEDTNYHFEVNADGFEEALDRFAQFFIKPLMSADATTREIKAVDSEHQKNLLSDAWRMNQLQKHLSAKNHPYHKFSTGSWDTLEVRPKERSIDTRQELLKFYSENYSANLMHLVVYSKDSLDKAEQLVRSKFQDIRNIDRNQIHFPGQPCNTEHLQILVRAVPIKQGHKLKIIWPITPGIHHYKEGPCRYLGHLIGHEGEGSLFYVLKKLGWATSLSAGESDWTDKFSFFKVAIDLTDAGQEHFEDIMGLLFKYIHILQQAGASKWIFEELSTICETAFHYQDKIRPSDYAVNVAMNMQHYPPEDWLVASSLPSKFNPSIIQSFLNELNPETVRIFWESTKFEGNTSMTEPWYGTAYSIEKVSGATIKHWMEHAPSEELHLPSPNVFIPTDLSLKPVFEKTKVPVLLKKSPYSRLWYKPDTAFSSPKAYVMIDFSCPYCGHSPEAEVLTEIFTRLLMDYLNEYAYNAQVAGLYYDISKTNNGFQLTLFGYNDKLRVLLEAVVEKIAKFEVKPDRFSVIKELVTKQYQNFKFQQPYQQVMYYCSLLLKDSTWPWSDELEVLPHLKVDDLVKFYPLLLARSFLECYVAGNVEQVEAESMIQLIEDVFFKGPQPISKPLFASQHLTNRVVNLERGVNYFYAAEGLNPNDENSALVHYIQVHQDDFMLNVKLQLFALIAKQPAFHQLRSVEQLGYITVLMQRSDFGVHGVQFIIQSTAKDPKYIDSRVELFLKMFESKLYEMTSDEFKSNVNALIDMKLEKHKNLREESRFYWREISDGTLKFDRREREIEALKKLTQKELTDFFDEYIKAGVPRKKALSVRVYGSSHSSQFQAHKNEQIEPNAVQIEDIFSFRRSRPLYGSFKGGFGHVRFGVVQSCEEMAVGTVDEPVEIFKARLDKREYRRIVLQNSLEVLLISDPETDKCAACMDVPVGYYSDPKGLEGLAHFLEHMLFYASEKYPVENSYSKYITQHGGSTNAFTSSEHTNFYFDVNADCFEEALDRFAQFFVKPLMSPDATTREIKAVDSENQNNLLSDGHRMYQLQKHLSSKDHPYHKFGTGNWDTLEVQPKARGLNTREELLKFYKENYSANIMHLVVYAKDCLDKAQTLVQSIFQEVPNTNRSCSPVTDQPCKSEHLQILVKAVPIKQGHRLRLVWPIIPDVTHYKEGPSVYLSHLIGHEGEGSLFYILKKLGWATSLSAGESGGGRHFSFFEVYISLTDAGHDHFEDVVALLFKYIDLLRQAGVCKWIYDE</sequence>
<keyword evidence="6" id="KW-0482">Metalloprotease</keyword>
<evidence type="ECO:0000313" key="12">
    <source>
        <dbReference type="Proteomes" id="UP000823775"/>
    </source>
</evidence>
<evidence type="ECO:0000256" key="2">
    <source>
        <dbReference type="ARBA" id="ARBA00022670"/>
    </source>
</evidence>
<accession>A0ABS8SR60</accession>
<dbReference type="Pfam" id="PF16187">
    <property type="entry name" value="Peptidase_M16_M"/>
    <property type="match status" value="1"/>
</dbReference>
<feature type="domain" description="Peptidase M16 C-terminal" evidence="8">
    <location>
        <begin position="299"/>
        <end position="476"/>
    </location>
</feature>
<protein>
    <submittedName>
        <fullName evidence="11">Insulin-degrading enzyme-like 1, peroxisomal</fullName>
    </submittedName>
</protein>
<keyword evidence="3" id="KW-0479">Metal-binding</keyword>
<comment type="caution">
    <text evidence="11">The sequence shown here is derived from an EMBL/GenBank/DDBJ whole genome shotgun (WGS) entry which is preliminary data.</text>
</comment>
<keyword evidence="4" id="KW-0378">Hydrolase</keyword>
<dbReference type="InterPro" id="IPR001431">
    <property type="entry name" value="Pept_M16_Zn_BS"/>
</dbReference>
<dbReference type="InterPro" id="IPR032632">
    <property type="entry name" value="Peptidase_M16_M"/>
</dbReference>
<dbReference type="EMBL" id="JACEIK010000719">
    <property type="protein sequence ID" value="MCD7461356.1"/>
    <property type="molecule type" value="Genomic_DNA"/>
</dbReference>
<dbReference type="PANTHER" id="PTHR43690:SF18">
    <property type="entry name" value="INSULIN-DEGRADING ENZYME-RELATED"/>
    <property type="match status" value="1"/>
</dbReference>
<feature type="domain" description="Peptidase M16 C-terminal" evidence="8">
    <location>
        <begin position="1276"/>
        <end position="1451"/>
    </location>
</feature>
<dbReference type="PANTHER" id="PTHR43690">
    <property type="entry name" value="NARDILYSIN"/>
    <property type="match status" value="1"/>
</dbReference>